<protein>
    <recommendedName>
        <fullName evidence="3">DUF3077 domain-containing protein</fullName>
    </recommendedName>
</protein>
<accession>A0A380STN4</accession>
<dbReference type="AlphaFoldDB" id="A0A380STN4"/>
<name>A0A380STN4_9PSED</name>
<dbReference type="Proteomes" id="UP000255177">
    <property type="component" value="Unassembled WGS sequence"/>
</dbReference>
<evidence type="ECO:0000313" key="1">
    <source>
        <dbReference type="EMBL" id="SUQ61347.1"/>
    </source>
</evidence>
<keyword evidence="2" id="KW-1185">Reference proteome</keyword>
<proteinExistence type="predicted"/>
<evidence type="ECO:0008006" key="3">
    <source>
        <dbReference type="Google" id="ProtNLM"/>
    </source>
</evidence>
<evidence type="ECO:0000313" key="2">
    <source>
        <dbReference type="Proteomes" id="UP000255177"/>
    </source>
</evidence>
<dbReference type="EMBL" id="UIDD01000003">
    <property type="protein sequence ID" value="SUQ61347.1"/>
    <property type="molecule type" value="Genomic_DNA"/>
</dbReference>
<sequence>MKKIVPDPPYSDISRNSFTTPYFSIHSDLIPPDSLAYASELLRGIHETTDEFCRTHVNEPGQGMLMNVLHSAEMARALVEHALRKLQAVEEGVVA</sequence>
<organism evidence="1 2">
    <name type="scientific">Pseudomonas wadenswilerensis</name>
    <dbReference type="NCBI Taxonomy" id="1785161"/>
    <lineage>
        <taxon>Bacteria</taxon>
        <taxon>Pseudomonadati</taxon>
        <taxon>Pseudomonadota</taxon>
        <taxon>Gammaproteobacteria</taxon>
        <taxon>Pseudomonadales</taxon>
        <taxon>Pseudomonadaceae</taxon>
        <taxon>Pseudomonas</taxon>
    </lineage>
</organism>
<dbReference type="RefSeq" id="WP_115085133.1">
    <property type="nucleotide sequence ID" value="NZ_CBCSFG010000004.1"/>
</dbReference>
<reference evidence="2" key="1">
    <citation type="submission" date="2018-07" db="EMBL/GenBank/DDBJ databases">
        <authorList>
            <person name="Blom J."/>
        </authorList>
    </citation>
    <scope>NUCLEOTIDE SEQUENCE [LARGE SCALE GENOMIC DNA]</scope>
    <source>
        <strain evidence="2">CCOS 864</strain>
    </source>
</reference>
<gene>
    <name evidence="1" type="ORF">CCOS864_00762</name>
</gene>